<dbReference type="PANTHER" id="PTHR11986:SF79">
    <property type="entry name" value="ACETYLORNITHINE AMINOTRANSFERASE, MITOCHONDRIAL"/>
    <property type="match status" value="1"/>
</dbReference>
<accession>A0A372KLQ0</accession>
<dbReference type="GO" id="GO:0003992">
    <property type="term" value="F:N2-acetyl-L-ornithine:2-oxoglutarate 5-aminotransferase activity"/>
    <property type="evidence" value="ECO:0007669"/>
    <property type="project" value="UniProtKB-UniRule"/>
</dbReference>
<keyword evidence="1 5" id="KW-0032">Aminotransferase</keyword>
<dbReference type="NCBIfam" id="NF002325">
    <property type="entry name" value="PRK01278.1"/>
    <property type="match status" value="1"/>
</dbReference>
<evidence type="ECO:0000256" key="4">
    <source>
        <dbReference type="ARBA" id="ARBA00022898"/>
    </source>
</evidence>
<comment type="pathway">
    <text evidence="5">Amino-acid biosynthesis; L-arginine biosynthesis; N(2)-acetyl-L-ornithine from L-glutamate: step 4/4.</text>
</comment>
<dbReference type="GO" id="GO:0005737">
    <property type="term" value="C:cytoplasm"/>
    <property type="evidence" value="ECO:0007669"/>
    <property type="project" value="UniProtKB-SubCell"/>
</dbReference>
<dbReference type="GO" id="GO:0006526">
    <property type="term" value="P:L-arginine biosynthetic process"/>
    <property type="evidence" value="ECO:0007669"/>
    <property type="project" value="UniProtKB-UniRule"/>
</dbReference>
<feature type="binding site" evidence="5">
    <location>
        <position position="120"/>
    </location>
    <ligand>
        <name>pyridoxal 5'-phosphate</name>
        <dbReference type="ChEBI" id="CHEBI:597326"/>
    </ligand>
</feature>
<dbReference type="InterPro" id="IPR004636">
    <property type="entry name" value="AcOrn/SuccOrn_fam"/>
</dbReference>
<keyword evidence="5" id="KW-0055">Arginine biosynthesis</keyword>
<protein>
    <recommendedName>
        <fullName evidence="5">Acetylornithine aminotransferase</fullName>
        <shortName evidence="5">ACOAT</shortName>
        <ecNumber evidence="5">2.6.1.11</ecNumber>
    </recommendedName>
</protein>
<feature type="modified residue" description="N6-(pyridoxal phosphate)lysine" evidence="5">
    <location>
        <position position="234"/>
    </location>
</feature>
<dbReference type="AlphaFoldDB" id="A0A372KLQ0"/>
<evidence type="ECO:0000313" key="11">
    <source>
        <dbReference type="Proteomes" id="UP000264056"/>
    </source>
</evidence>
<dbReference type="UniPathway" id="UPA00068">
    <property type="reaction ID" value="UER00109"/>
</dbReference>
<dbReference type="Gene3D" id="3.40.640.10">
    <property type="entry name" value="Type I PLP-dependent aspartate aminotransferase-like (Major domain)"/>
    <property type="match status" value="1"/>
</dbReference>
<comment type="similarity">
    <text evidence="5">Belongs to the class-III pyridoxal-phosphate-dependent aminotransferase family. ArgD subfamily.</text>
</comment>
<dbReference type="GO" id="GO:0042802">
    <property type="term" value="F:identical protein binding"/>
    <property type="evidence" value="ECO:0007669"/>
    <property type="project" value="TreeGrafter"/>
</dbReference>
<reference evidence="9" key="3">
    <citation type="submission" date="2018-08" db="EMBL/GenBank/DDBJ databases">
        <title>Streptococcus chenjunshii sp. nov., isolated from stools sample of the Tibetan antelope in the Qinghai-Tibet plateau, China.</title>
        <authorList>
            <person name="Tian Z."/>
        </authorList>
    </citation>
    <scope>NUCLEOTIDE SEQUENCE [LARGE SCALE GENOMIC DNA]</scope>
    <source>
        <strain evidence="9">Z15</strain>
    </source>
</reference>
<dbReference type="Proteomes" id="UP000246115">
    <property type="component" value="Chromosome"/>
</dbReference>
<keyword evidence="3 5" id="KW-0808">Transferase</keyword>
<dbReference type="GO" id="GO:0030170">
    <property type="term" value="F:pyridoxal phosphate binding"/>
    <property type="evidence" value="ECO:0007669"/>
    <property type="project" value="InterPro"/>
</dbReference>
<dbReference type="EC" id="2.6.1.11" evidence="5"/>
<accession>A0A346NBA3</accession>
<dbReference type="HAMAP" id="MF_01107">
    <property type="entry name" value="ArgD_aminotrans_3"/>
    <property type="match status" value="1"/>
</dbReference>
<evidence type="ECO:0000313" key="8">
    <source>
        <dbReference type="EMBL" id="RFU52854.1"/>
    </source>
</evidence>
<evidence type="ECO:0000313" key="10">
    <source>
        <dbReference type="Proteomes" id="UP000262901"/>
    </source>
</evidence>
<dbReference type="EMBL" id="CP031733">
    <property type="protein sequence ID" value="AXQ78298.1"/>
    <property type="molecule type" value="Genomic_DNA"/>
</dbReference>
<evidence type="ECO:0000256" key="3">
    <source>
        <dbReference type="ARBA" id="ARBA00022679"/>
    </source>
</evidence>
<comment type="subunit">
    <text evidence="5">Homodimer.</text>
</comment>
<evidence type="ECO:0000256" key="2">
    <source>
        <dbReference type="ARBA" id="ARBA00022605"/>
    </source>
</evidence>
<dbReference type="EMBL" id="QVQY01000018">
    <property type="protein sequence ID" value="RFU50745.1"/>
    <property type="molecule type" value="Genomic_DNA"/>
</dbReference>
<dbReference type="NCBIfam" id="NF002797">
    <property type="entry name" value="PRK02936.1"/>
    <property type="match status" value="1"/>
</dbReference>
<evidence type="ECO:0000313" key="9">
    <source>
        <dbReference type="Proteomes" id="UP000246115"/>
    </source>
</evidence>
<dbReference type="KEGG" id="schj:DDV21_004000"/>
<dbReference type="InterPro" id="IPR015421">
    <property type="entry name" value="PyrdxlP-dep_Trfase_major"/>
</dbReference>
<dbReference type="InterPro" id="IPR015422">
    <property type="entry name" value="PyrdxlP-dep_Trfase_small"/>
</dbReference>
<reference evidence="7 11" key="1">
    <citation type="submission" date="2018-08" db="EMBL/GenBank/DDBJ databases">
        <title>Draft genome of Streptococcus sp .nov. Z2.</title>
        <authorList>
            <person name="Tian Z."/>
        </authorList>
    </citation>
    <scope>NUCLEOTIDE SEQUENCE [LARGE SCALE GENOMIC DNA]</scope>
    <source>
        <strain evidence="7 11">Z2</strain>
    </source>
</reference>
<comment type="cofactor">
    <cofactor evidence="5">
        <name>pyridoxal 5'-phosphate</name>
        <dbReference type="ChEBI" id="CHEBI:597326"/>
    </cofactor>
    <text evidence="5">Binds 1 pyridoxal phosphate per subunit.</text>
</comment>
<evidence type="ECO:0000256" key="1">
    <source>
        <dbReference type="ARBA" id="ARBA00022576"/>
    </source>
</evidence>
<gene>
    <name evidence="5" type="primary">argD</name>
    <name evidence="6" type="ORF">DDV21_004000</name>
    <name evidence="7" type="ORF">DDV22_07260</name>
    <name evidence="8" type="ORF">DDV23_07385</name>
</gene>
<keyword evidence="2 5" id="KW-0028">Amino-acid biosynthesis</keyword>
<dbReference type="RefSeq" id="WP_116878465.1">
    <property type="nucleotide sequence ID" value="NZ_CP031733.1"/>
</dbReference>
<dbReference type="EMBL" id="QVQZ01000017">
    <property type="protein sequence ID" value="RFU52854.1"/>
    <property type="molecule type" value="Genomic_DNA"/>
</dbReference>
<dbReference type="FunFam" id="3.40.640.10:FF:000004">
    <property type="entry name" value="Acetylornithine aminotransferase"/>
    <property type="match status" value="1"/>
</dbReference>
<evidence type="ECO:0000313" key="7">
    <source>
        <dbReference type="EMBL" id="RFU50745.1"/>
    </source>
</evidence>
<keyword evidence="4 5" id="KW-0663">Pyridoxal phosphate</keyword>
<proteinExistence type="inferred from homology"/>
<dbReference type="Proteomes" id="UP000264056">
    <property type="component" value="Unassembled WGS sequence"/>
</dbReference>
<feature type="binding site" evidence="5">
    <location>
        <begin position="93"/>
        <end position="94"/>
    </location>
    <ligand>
        <name>pyridoxal 5'-phosphate</name>
        <dbReference type="ChEBI" id="CHEBI:597326"/>
    </ligand>
</feature>
<dbReference type="OrthoDB" id="9807885at2"/>
<feature type="binding site" evidence="5">
    <location>
        <position position="123"/>
    </location>
    <ligand>
        <name>N(2)-acetyl-L-ornithine</name>
        <dbReference type="ChEBI" id="CHEBI:57805"/>
    </ligand>
</feature>
<comment type="subcellular location">
    <subcellularLocation>
        <location evidence="5">Cytoplasm</location>
    </subcellularLocation>
</comment>
<dbReference type="InterPro" id="IPR050103">
    <property type="entry name" value="Class-III_PLP-dep_AT"/>
</dbReference>
<dbReference type="NCBIfam" id="TIGR00707">
    <property type="entry name" value="argD"/>
    <property type="match status" value="1"/>
</dbReference>
<dbReference type="InterPro" id="IPR015424">
    <property type="entry name" value="PyrdxlP-dep_Trfase"/>
</dbReference>
<sequence>MGKLFNNYQRVDIEFIRAEGNYLFDQEGKAYLDFSSGIGVTNLGFHPAVKTVLKKQAEQIWHTPNLYQNSLQEEVADKLIGFRDYLAYFCNSGAEANEAAIKLARKSTGRQEIISFKNSFHGRTFGSLSASGQDAIKQGFGDGVPHFYYASLNDLDSVKDLVTDDTAAVMLELVQGESGIHVAHKDFVRNLADFCRQTGILLIIDEVQTGMGRTGKLFAFEHYGIEPDIFTLAKGLGNGFPVGAMLGKASLGEAFSYGSHGSTFGGNKLAMAASSAVLDILKEEGFLDTVLSKAASFKQKLAQALANQPLVTEIRGMGYMIGIETESDLSGLVSAARAKGLIILTAGRNVLRLLPPLTLTEEEGDRAIAVLQAVFEEQSAT</sequence>
<evidence type="ECO:0000313" key="6">
    <source>
        <dbReference type="EMBL" id="AXQ78298.1"/>
    </source>
</evidence>
<keyword evidence="5" id="KW-0963">Cytoplasm</keyword>
<keyword evidence="11" id="KW-1185">Reference proteome</keyword>
<organism evidence="8 10">
    <name type="scientific">Streptococcus chenjunshii</name>
    <dbReference type="NCBI Taxonomy" id="2173853"/>
    <lineage>
        <taxon>Bacteria</taxon>
        <taxon>Bacillati</taxon>
        <taxon>Bacillota</taxon>
        <taxon>Bacilli</taxon>
        <taxon>Lactobacillales</taxon>
        <taxon>Streptococcaceae</taxon>
        <taxon>Streptococcus</taxon>
    </lineage>
</organism>
<dbReference type="Pfam" id="PF00202">
    <property type="entry name" value="Aminotran_3"/>
    <property type="match status" value="1"/>
</dbReference>
<dbReference type="NCBIfam" id="NF003273">
    <property type="entry name" value="PRK04260.1"/>
    <property type="match status" value="1"/>
</dbReference>
<dbReference type="CDD" id="cd00610">
    <property type="entry name" value="OAT_like"/>
    <property type="match status" value="1"/>
</dbReference>
<dbReference type="PANTHER" id="PTHR11986">
    <property type="entry name" value="AMINOTRANSFERASE CLASS III"/>
    <property type="match status" value="1"/>
</dbReference>
<dbReference type="PROSITE" id="PS00600">
    <property type="entry name" value="AA_TRANSFER_CLASS_3"/>
    <property type="match status" value="1"/>
</dbReference>
<name>A0A372KLQ0_9STRE</name>
<feature type="binding site" evidence="5">
    <location>
        <position position="263"/>
    </location>
    <ligand>
        <name>pyridoxal 5'-phosphate</name>
        <dbReference type="ChEBI" id="CHEBI:597326"/>
    </ligand>
</feature>
<reference evidence="6" key="4">
    <citation type="journal article" date="2019" name="Int. J. Syst. Evol. Microbiol.">
        <title>Streptococcus chenjunshii sp. nov. isolated from feces of Tibetan antelopes.</title>
        <authorList>
            <person name="Tian Z."/>
            <person name="Lu S."/>
            <person name="Jin D."/>
            <person name="Yang J."/>
            <person name="Pu J."/>
            <person name="Lai X.H."/>
            <person name="Bai X.N."/>
            <person name="Wu X.M."/>
            <person name="Li J."/>
            <person name="Wang S."/>
            <person name="Xu J."/>
        </authorList>
    </citation>
    <scope>NUCLEOTIDE SEQUENCE</scope>
    <source>
        <strain evidence="6">Z15</strain>
    </source>
</reference>
<dbReference type="InterPro" id="IPR049704">
    <property type="entry name" value="Aminotrans_3_PPA_site"/>
</dbReference>
<dbReference type="PIRSF" id="PIRSF000521">
    <property type="entry name" value="Transaminase_4ab_Lys_Orn"/>
    <property type="match status" value="1"/>
</dbReference>
<comment type="miscellaneous">
    <text evidence="5">May also have succinyldiaminopimelate aminotransferase activity, thus carrying out the corresponding step in lysine biosynthesis.</text>
</comment>
<feature type="binding site" evidence="5">
    <location>
        <position position="262"/>
    </location>
    <ligand>
        <name>N(2)-acetyl-L-ornithine</name>
        <dbReference type="ChEBI" id="CHEBI:57805"/>
    </ligand>
</feature>
<dbReference type="SUPFAM" id="SSF53383">
    <property type="entry name" value="PLP-dependent transferases"/>
    <property type="match status" value="1"/>
</dbReference>
<dbReference type="Gene3D" id="3.90.1150.10">
    <property type="entry name" value="Aspartate Aminotransferase, domain 1"/>
    <property type="match status" value="1"/>
</dbReference>
<feature type="binding site" evidence="5">
    <location>
        <begin position="205"/>
        <end position="208"/>
    </location>
    <ligand>
        <name>pyridoxal 5'-phosphate</name>
        <dbReference type="ChEBI" id="CHEBI:597326"/>
    </ligand>
</feature>
<comment type="catalytic activity">
    <reaction evidence="5">
        <text>N(2)-acetyl-L-ornithine + 2-oxoglutarate = N-acetyl-L-glutamate 5-semialdehyde + L-glutamate</text>
        <dbReference type="Rhea" id="RHEA:18049"/>
        <dbReference type="ChEBI" id="CHEBI:16810"/>
        <dbReference type="ChEBI" id="CHEBI:29123"/>
        <dbReference type="ChEBI" id="CHEBI:29985"/>
        <dbReference type="ChEBI" id="CHEBI:57805"/>
        <dbReference type="EC" id="2.6.1.11"/>
    </reaction>
</comment>
<evidence type="ECO:0000256" key="5">
    <source>
        <dbReference type="HAMAP-Rule" id="MF_01107"/>
    </source>
</evidence>
<reference evidence="8 10" key="2">
    <citation type="submission" date="2018-08" db="EMBL/GenBank/DDBJ databases">
        <title>Draft genome of Streptococcus sp. nov. Z1.</title>
        <authorList>
            <person name="Tian Z."/>
        </authorList>
    </citation>
    <scope>NUCLEOTIDE SEQUENCE [LARGE SCALE GENOMIC DNA]</scope>
    <source>
        <strain evidence="8">Z1</strain>
        <strain evidence="10">Z1(2018)</strain>
    </source>
</reference>
<dbReference type="InterPro" id="IPR005814">
    <property type="entry name" value="Aminotrans_3"/>
</dbReference>
<dbReference type="Proteomes" id="UP000262901">
    <property type="component" value="Unassembled WGS sequence"/>
</dbReference>